<comment type="caution">
    <text evidence="1">The sequence shown here is derived from an EMBL/GenBank/DDBJ whole genome shotgun (WGS) entry which is preliminary data.</text>
</comment>
<protein>
    <submittedName>
        <fullName evidence="1">Uncharacterized protein</fullName>
    </submittedName>
</protein>
<sequence>MYSQHQQPLHTIVVSRCGGRIHWTRDTASRGPRSCSAIDFPGTWCNPQPPSLFLVSSCHWSLRTLRLAAAFVSRCSGAISLIPVAARMKRSQSWAAPKLYFGLGGPN</sequence>
<accession>A0AAE1DY75</accession>
<dbReference type="AlphaFoldDB" id="A0AAE1DY75"/>
<organism evidence="1 2">
    <name type="scientific">Elysia crispata</name>
    <name type="common">lettuce slug</name>
    <dbReference type="NCBI Taxonomy" id="231223"/>
    <lineage>
        <taxon>Eukaryota</taxon>
        <taxon>Metazoa</taxon>
        <taxon>Spiralia</taxon>
        <taxon>Lophotrochozoa</taxon>
        <taxon>Mollusca</taxon>
        <taxon>Gastropoda</taxon>
        <taxon>Heterobranchia</taxon>
        <taxon>Euthyneura</taxon>
        <taxon>Panpulmonata</taxon>
        <taxon>Sacoglossa</taxon>
        <taxon>Placobranchoidea</taxon>
        <taxon>Plakobranchidae</taxon>
        <taxon>Elysia</taxon>
    </lineage>
</organism>
<keyword evidence="2" id="KW-1185">Reference proteome</keyword>
<evidence type="ECO:0000313" key="2">
    <source>
        <dbReference type="Proteomes" id="UP001283361"/>
    </source>
</evidence>
<evidence type="ECO:0000313" key="1">
    <source>
        <dbReference type="EMBL" id="KAK3785923.1"/>
    </source>
</evidence>
<name>A0AAE1DY75_9GAST</name>
<dbReference type="EMBL" id="JAWDGP010002044">
    <property type="protein sequence ID" value="KAK3785923.1"/>
    <property type="molecule type" value="Genomic_DNA"/>
</dbReference>
<proteinExistence type="predicted"/>
<gene>
    <name evidence="1" type="ORF">RRG08_013927</name>
</gene>
<dbReference type="Proteomes" id="UP001283361">
    <property type="component" value="Unassembled WGS sequence"/>
</dbReference>
<reference evidence="1" key="1">
    <citation type="journal article" date="2023" name="G3 (Bethesda)">
        <title>A reference genome for the long-term kleptoplast-retaining sea slug Elysia crispata morphotype clarki.</title>
        <authorList>
            <person name="Eastman K.E."/>
            <person name="Pendleton A.L."/>
            <person name="Shaikh M.A."/>
            <person name="Suttiyut T."/>
            <person name="Ogas R."/>
            <person name="Tomko P."/>
            <person name="Gavelis G."/>
            <person name="Widhalm J.R."/>
            <person name="Wisecaver J.H."/>
        </authorList>
    </citation>
    <scope>NUCLEOTIDE SEQUENCE</scope>
    <source>
        <strain evidence="1">ECLA1</strain>
    </source>
</reference>